<feature type="region of interest" description="Disordered" evidence="1">
    <location>
        <begin position="19"/>
        <end position="38"/>
    </location>
</feature>
<dbReference type="OrthoDB" id="9815473at2"/>
<name>A0A1M6WHI9_9FIRM</name>
<evidence type="ECO:0000313" key="3">
    <source>
        <dbReference type="Proteomes" id="UP000184301"/>
    </source>
</evidence>
<dbReference type="InterPro" id="IPR026893">
    <property type="entry name" value="Tyr/Ser_Pase_IphP-type"/>
</dbReference>
<organism evidence="2 3">
    <name type="scientific">Hespellia stercorisuis DSM 15480</name>
    <dbReference type="NCBI Taxonomy" id="1121950"/>
    <lineage>
        <taxon>Bacteria</taxon>
        <taxon>Bacillati</taxon>
        <taxon>Bacillota</taxon>
        <taxon>Clostridia</taxon>
        <taxon>Lachnospirales</taxon>
        <taxon>Lachnospiraceae</taxon>
        <taxon>Hespellia</taxon>
    </lineage>
</organism>
<dbReference type="InterPro" id="IPR029021">
    <property type="entry name" value="Prot-tyrosine_phosphatase-like"/>
</dbReference>
<sequence>MKINQQTIDQMIIKLDGTNNTRDVSGYQGKDGRGIRPGRLLRSDTLSKLTDQDIQKLTGEYQLRADIDLRTDVESTYSPDIRMPQVEYHEVPVLKGSALGVTKEAVTGVGDVAQGMIRSVKDMNGESGEYTRNIYEMLVKDDHAIQQYRKFFEILLNQEDGAALWHCSAGKDRTGMGAAYILSALGVEEETVIEDYLLSNLYLRPQIEAVVSAVAELDDDPHMLEQVRIINGVKREFIENNFSLMKKMSGSIEGYLREYLGLTNGDFSQLYDLYLNH</sequence>
<protein>
    <submittedName>
        <fullName evidence="2">Protein-tyrosine phosphatase</fullName>
    </submittedName>
</protein>
<dbReference type="EMBL" id="FQZY01000111">
    <property type="protein sequence ID" value="SHK93177.1"/>
    <property type="molecule type" value="Genomic_DNA"/>
</dbReference>
<dbReference type="Gene3D" id="3.90.190.10">
    <property type="entry name" value="Protein tyrosine phosphatase superfamily"/>
    <property type="match status" value="1"/>
</dbReference>
<dbReference type="AlphaFoldDB" id="A0A1M6WHI9"/>
<evidence type="ECO:0000256" key="1">
    <source>
        <dbReference type="SAM" id="MobiDB-lite"/>
    </source>
</evidence>
<reference evidence="2 3" key="1">
    <citation type="submission" date="2016-11" db="EMBL/GenBank/DDBJ databases">
        <authorList>
            <person name="Jaros S."/>
            <person name="Januszkiewicz K."/>
            <person name="Wedrychowicz H."/>
        </authorList>
    </citation>
    <scope>NUCLEOTIDE SEQUENCE [LARGE SCALE GENOMIC DNA]</scope>
    <source>
        <strain evidence="2 3">DSM 15480</strain>
    </source>
</reference>
<proteinExistence type="predicted"/>
<evidence type="ECO:0000313" key="2">
    <source>
        <dbReference type="EMBL" id="SHK93177.1"/>
    </source>
</evidence>
<dbReference type="Pfam" id="PF13350">
    <property type="entry name" value="Y_phosphatase3"/>
    <property type="match status" value="1"/>
</dbReference>
<dbReference type="SUPFAM" id="SSF52799">
    <property type="entry name" value="(Phosphotyrosine protein) phosphatases II"/>
    <property type="match status" value="1"/>
</dbReference>
<accession>A0A1M6WHI9</accession>
<dbReference type="RefSeq" id="WP_073113259.1">
    <property type="nucleotide sequence ID" value="NZ_FQZY01000111.1"/>
</dbReference>
<gene>
    <name evidence="2" type="ORF">SAMN02745243_04019</name>
</gene>
<dbReference type="GO" id="GO:0004721">
    <property type="term" value="F:phosphoprotein phosphatase activity"/>
    <property type="evidence" value="ECO:0007669"/>
    <property type="project" value="InterPro"/>
</dbReference>
<keyword evidence="3" id="KW-1185">Reference proteome</keyword>
<dbReference type="Proteomes" id="UP000184301">
    <property type="component" value="Unassembled WGS sequence"/>
</dbReference>
<dbReference type="STRING" id="1121950.SAMN02745243_04019"/>